<sequence length="115" mass="12968">MNETIIYPILVIIAFIAYKKYSYYKVLTLVPSLLMQGGQIIDVRTKDEFTLAHKEGSVNIPLDILENRVNELNNSKPIIVCCASGSRSALARRLLITKGFENVHNAGNWKSLIKF</sequence>
<dbReference type="PANTHER" id="PTHR43031">
    <property type="entry name" value="FAD-DEPENDENT OXIDOREDUCTASE"/>
    <property type="match status" value="1"/>
</dbReference>
<dbReference type="SMART" id="SM00450">
    <property type="entry name" value="RHOD"/>
    <property type="match status" value="1"/>
</dbReference>
<dbReference type="InterPro" id="IPR036873">
    <property type="entry name" value="Rhodanese-like_dom_sf"/>
</dbReference>
<dbReference type="PROSITE" id="PS50206">
    <property type="entry name" value="RHODANESE_3"/>
    <property type="match status" value="1"/>
</dbReference>
<gene>
    <name evidence="2" type="ORF">CRV07_10690</name>
</gene>
<keyword evidence="3" id="KW-1185">Reference proteome</keyword>
<dbReference type="InterPro" id="IPR001763">
    <property type="entry name" value="Rhodanese-like_dom"/>
</dbReference>
<comment type="caution">
    <text evidence="2">The sequence shown here is derived from an EMBL/GenBank/DDBJ whole genome shotgun (WGS) entry which is preliminary data.</text>
</comment>
<dbReference type="Proteomes" id="UP000289758">
    <property type="component" value="Unassembled WGS sequence"/>
</dbReference>
<dbReference type="EMBL" id="PDKK01000009">
    <property type="protein sequence ID" value="RXK04614.1"/>
    <property type="molecule type" value="Genomic_DNA"/>
</dbReference>
<reference evidence="2 3" key="1">
    <citation type="submission" date="2017-10" db="EMBL/GenBank/DDBJ databases">
        <title>Genomics of the genus Arcobacter.</title>
        <authorList>
            <person name="Perez-Cataluna A."/>
            <person name="Figueras M.J."/>
        </authorList>
    </citation>
    <scope>NUCLEOTIDE SEQUENCE [LARGE SCALE GENOMIC DNA]</scope>
    <source>
        <strain evidence="2 3">CECT 8441</strain>
    </source>
</reference>
<dbReference type="RefSeq" id="WP_129087675.1">
    <property type="nucleotide sequence ID" value="NZ_CP053836.1"/>
</dbReference>
<dbReference type="AlphaFoldDB" id="A0A4Q1AK42"/>
<evidence type="ECO:0000313" key="2">
    <source>
        <dbReference type="EMBL" id="RXK04614.1"/>
    </source>
</evidence>
<dbReference type="OrthoDB" id="285281at2"/>
<name>A0A4Q1AK42_9BACT</name>
<feature type="domain" description="Rhodanese" evidence="1">
    <location>
        <begin position="34"/>
        <end position="114"/>
    </location>
</feature>
<evidence type="ECO:0000259" key="1">
    <source>
        <dbReference type="PROSITE" id="PS50206"/>
    </source>
</evidence>
<dbReference type="InterPro" id="IPR050229">
    <property type="entry name" value="GlpE_sulfurtransferase"/>
</dbReference>
<dbReference type="PANTHER" id="PTHR43031:SF1">
    <property type="entry name" value="PYRIDINE NUCLEOTIDE-DISULPHIDE OXIDOREDUCTASE"/>
    <property type="match status" value="1"/>
</dbReference>
<evidence type="ECO:0000313" key="3">
    <source>
        <dbReference type="Proteomes" id="UP000289758"/>
    </source>
</evidence>
<dbReference type="Gene3D" id="3.40.250.10">
    <property type="entry name" value="Rhodanese-like domain"/>
    <property type="match status" value="1"/>
</dbReference>
<proteinExistence type="predicted"/>
<protein>
    <submittedName>
        <fullName evidence="2">Rhodanese</fullName>
    </submittedName>
</protein>
<organism evidence="2 3">
    <name type="scientific">Halarcobacter ebronensis</name>
    <dbReference type="NCBI Taxonomy" id="1462615"/>
    <lineage>
        <taxon>Bacteria</taxon>
        <taxon>Pseudomonadati</taxon>
        <taxon>Campylobacterota</taxon>
        <taxon>Epsilonproteobacteria</taxon>
        <taxon>Campylobacterales</taxon>
        <taxon>Arcobacteraceae</taxon>
        <taxon>Halarcobacter</taxon>
    </lineage>
</organism>
<accession>A0A4Q1AK42</accession>
<dbReference type="SUPFAM" id="SSF52821">
    <property type="entry name" value="Rhodanese/Cell cycle control phosphatase"/>
    <property type="match status" value="1"/>
</dbReference>
<dbReference type="Pfam" id="PF00581">
    <property type="entry name" value="Rhodanese"/>
    <property type="match status" value="1"/>
</dbReference>